<name>A0AAE0ZZD9_9GAST</name>
<keyword evidence="4" id="KW-1185">Reference proteome</keyword>
<keyword evidence="2" id="KW-0472">Membrane</keyword>
<feature type="transmembrane region" description="Helical" evidence="2">
    <location>
        <begin position="50"/>
        <end position="74"/>
    </location>
</feature>
<comment type="caution">
    <text evidence="3">The sequence shown here is derived from an EMBL/GenBank/DDBJ whole genome shotgun (WGS) entry which is preliminary data.</text>
</comment>
<protein>
    <submittedName>
        <fullName evidence="3">Uncharacterized protein</fullName>
    </submittedName>
</protein>
<evidence type="ECO:0000256" key="2">
    <source>
        <dbReference type="SAM" id="Phobius"/>
    </source>
</evidence>
<proteinExistence type="predicted"/>
<organism evidence="3 4">
    <name type="scientific">Elysia crispata</name>
    <name type="common">lettuce slug</name>
    <dbReference type="NCBI Taxonomy" id="231223"/>
    <lineage>
        <taxon>Eukaryota</taxon>
        <taxon>Metazoa</taxon>
        <taxon>Spiralia</taxon>
        <taxon>Lophotrochozoa</taxon>
        <taxon>Mollusca</taxon>
        <taxon>Gastropoda</taxon>
        <taxon>Heterobranchia</taxon>
        <taxon>Euthyneura</taxon>
        <taxon>Panpulmonata</taxon>
        <taxon>Sacoglossa</taxon>
        <taxon>Placobranchoidea</taxon>
        <taxon>Plakobranchidae</taxon>
        <taxon>Elysia</taxon>
    </lineage>
</organism>
<feature type="region of interest" description="Disordered" evidence="1">
    <location>
        <begin position="1"/>
        <end position="22"/>
    </location>
</feature>
<sequence length="94" mass="10801">MESYRRMEDDEDTGRTIESTVTGSDNLNITNKITITDSERYKQDRRGRAILWLLFFIGSLAFIIIAGAVVKIVYFESPNIRYIEELRSFNGTGT</sequence>
<reference evidence="3" key="1">
    <citation type="journal article" date="2023" name="G3 (Bethesda)">
        <title>A reference genome for the long-term kleptoplast-retaining sea slug Elysia crispata morphotype clarki.</title>
        <authorList>
            <person name="Eastman K.E."/>
            <person name="Pendleton A.L."/>
            <person name="Shaikh M.A."/>
            <person name="Suttiyut T."/>
            <person name="Ogas R."/>
            <person name="Tomko P."/>
            <person name="Gavelis G."/>
            <person name="Widhalm J.R."/>
            <person name="Wisecaver J.H."/>
        </authorList>
    </citation>
    <scope>NUCLEOTIDE SEQUENCE</scope>
    <source>
        <strain evidence="3">ECLA1</strain>
    </source>
</reference>
<evidence type="ECO:0000313" key="4">
    <source>
        <dbReference type="Proteomes" id="UP001283361"/>
    </source>
</evidence>
<accession>A0AAE0ZZD9</accession>
<keyword evidence="2" id="KW-1133">Transmembrane helix</keyword>
<evidence type="ECO:0000256" key="1">
    <source>
        <dbReference type="SAM" id="MobiDB-lite"/>
    </source>
</evidence>
<dbReference type="Proteomes" id="UP001283361">
    <property type="component" value="Unassembled WGS sequence"/>
</dbReference>
<evidence type="ECO:0000313" key="3">
    <source>
        <dbReference type="EMBL" id="KAK3777731.1"/>
    </source>
</evidence>
<keyword evidence="2" id="KW-0812">Transmembrane</keyword>
<dbReference type="EMBL" id="JAWDGP010003066">
    <property type="protein sequence ID" value="KAK3777731.1"/>
    <property type="molecule type" value="Genomic_DNA"/>
</dbReference>
<dbReference type="AlphaFoldDB" id="A0AAE0ZZD9"/>
<gene>
    <name evidence="3" type="ORF">RRG08_021841</name>
</gene>